<comment type="caution">
    <text evidence="19">The sequence shown here is derived from an EMBL/GenBank/DDBJ whole genome shotgun (WGS) entry which is preliminary data.</text>
</comment>
<dbReference type="RefSeq" id="WP_123770320.1">
    <property type="nucleotide sequence ID" value="NZ_RKQN01000002.1"/>
</dbReference>
<evidence type="ECO:0000256" key="15">
    <source>
        <dbReference type="HAMAP-Rule" id="MF_01485"/>
    </source>
</evidence>
<comment type="catalytic activity">
    <reaction evidence="14 15">
        <text>ATP + H2O = ADP + phosphate + H(+)</text>
        <dbReference type="Rhea" id="RHEA:13065"/>
        <dbReference type="ChEBI" id="CHEBI:15377"/>
        <dbReference type="ChEBI" id="CHEBI:15378"/>
        <dbReference type="ChEBI" id="CHEBI:30616"/>
        <dbReference type="ChEBI" id="CHEBI:43474"/>
        <dbReference type="ChEBI" id="CHEBI:456216"/>
        <dbReference type="EC" id="5.6.2.4"/>
    </reaction>
</comment>
<keyword evidence="4 15" id="KW-0227">DNA damage</keyword>
<dbReference type="GO" id="GO:0008854">
    <property type="term" value="F:exodeoxyribonuclease V activity"/>
    <property type="evidence" value="ECO:0007669"/>
    <property type="project" value="UniProtKB-EC"/>
</dbReference>
<dbReference type="InterPro" id="IPR014016">
    <property type="entry name" value="UvrD-like_ATP-bd"/>
</dbReference>
<dbReference type="SUPFAM" id="SSF52980">
    <property type="entry name" value="Restriction endonuclease-like"/>
    <property type="match status" value="1"/>
</dbReference>
<evidence type="ECO:0000256" key="10">
    <source>
        <dbReference type="ARBA" id="ARBA00023125"/>
    </source>
</evidence>
<keyword evidence="6 15" id="KW-0347">Helicase</keyword>
<dbReference type="GO" id="GO:0000724">
    <property type="term" value="P:double-strand break repair via homologous recombination"/>
    <property type="evidence" value="ECO:0007669"/>
    <property type="project" value="UniProtKB-UniRule"/>
</dbReference>
<comment type="miscellaneous">
    <text evidence="15">In the RecBCD complex, RecB has a slow 3'-5' helicase, an exonuclease activity and loads RecA onto ssDNA, RecD has a fast 5'-3' helicase activity, while RecC stimulates the ATPase and processivity of the RecB helicase and contributes to recognition of the Chi site.</text>
</comment>
<dbReference type="InterPro" id="IPR000212">
    <property type="entry name" value="DNA_helicase_UvrD/REP"/>
</dbReference>
<comment type="similarity">
    <text evidence="15">Belongs to the helicase family. UvrD subfamily.</text>
</comment>
<dbReference type="PROSITE" id="PS51217">
    <property type="entry name" value="UVRD_HELICASE_CTER"/>
    <property type="match status" value="1"/>
</dbReference>
<dbReference type="Pfam" id="PF12705">
    <property type="entry name" value="PDDEXK_1"/>
    <property type="match status" value="1"/>
</dbReference>
<evidence type="ECO:0000256" key="14">
    <source>
        <dbReference type="ARBA" id="ARBA00048988"/>
    </source>
</evidence>
<feature type="domain" description="UvrD-like helicase C-terminal" evidence="18">
    <location>
        <begin position="496"/>
        <end position="763"/>
    </location>
</feature>
<dbReference type="EC" id="5.6.2.4" evidence="15"/>
<dbReference type="Gene3D" id="3.90.320.10">
    <property type="match status" value="1"/>
</dbReference>
<keyword evidence="1 15" id="KW-0540">Nuclease</keyword>
<evidence type="ECO:0000256" key="7">
    <source>
        <dbReference type="ARBA" id="ARBA00022839"/>
    </source>
</evidence>
<dbReference type="Pfam" id="PF00580">
    <property type="entry name" value="UvrD-helicase"/>
    <property type="match status" value="1"/>
</dbReference>
<dbReference type="GO" id="GO:0016887">
    <property type="term" value="F:ATP hydrolysis activity"/>
    <property type="evidence" value="ECO:0007669"/>
    <property type="project" value="RHEA"/>
</dbReference>
<evidence type="ECO:0000256" key="6">
    <source>
        <dbReference type="ARBA" id="ARBA00022806"/>
    </source>
</evidence>
<keyword evidence="8 15" id="KW-0067">ATP-binding</keyword>
<comment type="domain">
    <text evidence="15">The C-terminal domain has nuclease activity and interacts with RecD. It interacts with RecA, facilitating its loading onto ssDNA.</text>
</comment>
<comment type="cofactor">
    <cofactor evidence="15">
        <name>Mg(2+)</name>
        <dbReference type="ChEBI" id="CHEBI:18420"/>
    </cofactor>
    <text evidence="15">Binds 1 Mg(2+) ion per subunit.</text>
</comment>
<dbReference type="GO" id="GO:0003677">
    <property type="term" value="F:DNA binding"/>
    <property type="evidence" value="ECO:0007669"/>
    <property type="project" value="UniProtKB-UniRule"/>
</dbReference>
<dbReference type="GO" id="GO:0009338">
    <property type="term" value="C:exodeoxyribonuclease V complex"/>
    <property type="evidence" value="ECO:0007669"/>
    <property type="project" value="TreeGrafter"/>
</dbReference>
<keyword evidence="7 15" id="KW-0269">Exonuclease</keyword>
<dbReference type="InterPro" id="IPR027417">
    <property type="entry name" value="P-loop_NTPase"/>
</dbReference>
<keyword evidence="10 15" id="KW-0238">DNA-binding</keyword>
<evidence type="ECO:0000259" key="17">
    <source>
        <dbReference type="PROSITE" id="PS51198"/>
    </source>
</evidence>
<feature type="binding site" evidence="15">
    <location>
        <position position="1109"/>
    </location>
    <ligand>
        <name>Mg(2+)</name>
        <dbReference type="ChEBI" id="CHEBI:18420"/>
    </ligand>
</feature>
<dbReference type="SUPFAM" id="SSF52540">
    <property type="entry name" value="P-loop containing nucleoside triphosphate hydrolases"/>
    <property type="match status" value="1"/>
</dbReference>
<dbReference type="InterPro" id="IPR011335">
    <property type="entry name" value="Restrct_endonuc-II-like"/>
</dbReference>
<evidence type="ECO:0000256" key="1">
    <source>
        <dbReference type="ARBA" id="ARBA00022722"/>
    </source>
</evidence>
<reference evidence="19 20" key="1">
    <citation type="submission" date="2018-11" db="EMBL/GenBank/DDBJ databases">
        <title>Genomic Encyclopedia of Type Strains, Phase IV (KMG-IV): sequencing the most valuable type-strain genomes for metagenomic binning, comparative biology and taxonomic classification.</title>
        <authorList>
            <person name="Goeker M."/>
        </authorList>
    </citation>
    <scope>NUCLEOTIDE SEQUENCE [LARGE SCALE GENOMIC DNA]</scope>
    <source>
        <strain evidence="19 20">DSM 25623</strain>
    </source>
</reference>
<feature type="binding site" evidence="15">
    <location>
        <position position="968"/>
    </location>
    <ligand>
        <name>Mg(2+)</name>
        <dbReference type="ChEBI" id="CHEBI:18420"/>
    </ligand>
</feature>
<keyword evidence="20" id="KW-1185">Reference proteome</keyword>
<evidence type="ECO:0000256" key="16">
    <source>
        <dbReference type="PROSITE-ProRule" id="PRU00560"/>
    </source>
</evidence>
<keyword evidence="9 15" id="KW-0460">Magnesium</keyword>
<evidence type="ECO:0000256" key="13">
    <source>
        <dbReference type="ARBA" id="ARBA00034617"/>
    </source>
</evidence>
<dbReference type="GO" id="GO:0000287">
    <property type="term" value="F:magnesium ion binding"/>
    <property type="evidence" value="ECO:0007669"/>
    <property type="project" value="UniProtKB-UniRule"/>
</dbReference>
<keyword evidence="2 15" id="KW-0479">Metal-binding</keyword>
<proteinExistence type="inferred from homology"/>
<dbReference type="CDD" id="cd22352">
    <property type="entry name" value="RecB_C-like"/>
    <property type="match status" value="1"/>
</dbReference>
<sequence>MSATVFDTPLDARSLIEASAGTGKTYALAGLFARAVIVGRLRVPQVLAVTYTVAATAELHERVRLRLQRAAELAAQWREGDAGERAGDEAETALLRRLIQAALAAGEALPALRLRLARAEREMDLAVIATIHGFCQRVLAEHALEAGEPLLAAEVVPANAAGRSALAVTLWRERARDADGAEFLQRHFRSPDGLAAALGALLAPEPLLPAPPATLPPDPRPRLRAAWQDFRAAFTAHGEDAHAAFAAAIAGKALNGTRYKREQLDALWAWLQAATAREAPPADWPERLARYTPAALAEGSNKGRHPPQTPLSGALAALLDAREALAPWREAADLQRLHALRAAARARDAADKRAFRYRDYDDLIGALHAAATDPALAPRLAAALREQFRLVLVDEFQDTDARQWTIFERLFGDGGLLLVGDPKQAIYRFRGGDVETYLLARDGAALAAPLRHNFRSRPCVLAAVNALFAQPHLEGALGAGIRFEPSLPGRDGDCDGDLRLDGAPAPALVFRRVPPRQAEKDGHVEQKEWDKAESTRHAARLCADAIAELLRQAREGRAQRREHGALRPLLPRDCAVLVREHREAAAMREELARRGVSAVSAGRGSLFATEHARTLQTLLLALAAPGDERRLRAALATPLFGFDAAALAALEDDGAALRQWQHGFMQWRLRWERHGPQALLAEVLARQAPQLLARADGERALTSLLQLAELMQEARAQRLGVQGQLDWLQAAIAHADADDEHQQPRLESDAGRVQILTLHRSKGLEFPLVFLPFAGIGRRNGNGKAFVDYHDESGQRVRQWRTAFAHAGAPAWDEACRRARAEEAAEDMRLLYVGLTRARDLLWLCGGALAKNADTALHRLLGGELPGDALRAALGPRLQLVDAPLPAAEAPLRLPPAPAPAVPPPRRPQRALRRDWWIHSFSQLHRQRPHGAQALVEEAPADDERPLAAAAPAGPVRFGGTRFGNALHLALEQVDFARWRGHAGETPPAGEDAPLRRALRAQDYPDADLDAGVRELAPLVARTLNAPLPAAPGTAPVRLCELPAAARRVEMEFHFALADADGEALLALLHAHGVALDRRGFGAWPRLSGLMNGKIDLVYRHDGRLYVLDYKSNLLPDYGPAALAQAMRGSEYDLQALLYVVALHRWLRLRRGAAYDYERDFGGVHYLFCRGLSAEDPQRGVVALRFPAALVEAADALFAPGGGRA</sequence>
<dbReference type="Gene3D" id="3.40.50.300">
    <property type="entry name" value="P-loop containing nucleotide triphosphate hydrolases"/>
    <property type="match status" value="2"/>
</dbReference>
<dbReference type="EC" id="3.1.11.5" evidence="15"/>
<dbReference type="PROSITE" id="PS51198">
    <property type="entry name" value="UVRD_HELICASE_ATP_BIND"/>
    <property type="match status" value="1"/>
</dbReference>
<dbReference type="InterPro" id="IPR014017">
    <property type="entry name" value="DNA_helicase_UvrD-like_C"/>
</dbReference>
<keyword evidence="11 15" id="KW-0234">DNA repair</keyword>
<comment type="catalytic activity">
    <reaction evidence="15">
        <text>Exonucleolytic cleavage (in the presence of ATP) in either 5'- to 3'- or 3'- to 5'-direction to yield 5'-phosphooligonucleotides.</text>
        <dbReference type="EC" id="3.1.11.5"/>
    </reaction>
</comment>
<evidence type="ECO:0000256" key="3">
    <source>
        <dbReference type="ARBA" id="ARBA00022741"/>
    </source>
</evidence>
<evidence type="ECO:0000256" key="9">
    <source>
        <dbReference type="ARBA" id="ARBA00022842"/>
    </source>
</evidence>
<keyword evidence="5 15" id="KW-0378">Hydrolase</keyword>
<evidence type="ECO:0000313" key="20">
    <source>
        <dbReference type="Proteomes" id="UP000269708"/>
    </source>
</evidence>
<dbReference type="InterPro" id="IPR038726">
    <property type="entry name" value="PDDEXK_AddAB-type"/>
</dbReference>
<comment type="domain">
    <text evidence="15">The N-terminal DNA-binding domain is a ssDNA-dependent ATPase and has ATP-dependent 3'-5' helicase function. This domain interacts with RecC.</text>
</comment>
<dbReference type="PANTHER" id="PTHR11070">
    <property type="entry name" value="UVRD / RECB / PCRA DNA HELICASE FAMILY MEMBER"/>
    <property type="match status" value="1"/>
</dbReference>
<evidence type="ECO:0000256" key="12">
    <source>
        <dbReference type="ARBA" id="ARBA00023235"/>
    </source>
</evidence>
<comment type="catalytic activity">
    <reaction evidence="13 15">
        <text>Couples ATP hydrolysis with the unwinding of duplex DNA by translocating in the 3'-5' direction.</text>
        <dbReference type="EC" id="5.6.2.4"/>
    </reaction>
</comment>
<feature type="region of interest" description="DNA-binding and helicase activity, interacts with RecC" evidence="15">
    <location>
        <begin position="1"/>
        <end position="886"/>
    </location>
</feature>
<dbReference type="InterPro" id="IPR004586">
    <property type="entry name" value="RecB"/>
</dbReference>
<accession>A0A3N4W4L4</accession>
<keyword evidence="12 15" id="KW-0413">Isomerase</keyword>
<name>A0A3N4W4L4_9GAMM</name>
<dbReference type="GO" id="GO:0005829">
    <property type="term" value="C:cytosol"/>
    <property type="evidence" value="ECO:0007669"/>
    <property type="project" value="TreeGrafter"/>
</dbReference>
<dbReference type="Gene3D" id="1.10.486.10">
    <property type="entry name" value="PCRA, domain 4"/>
    <property type="match status" value="1"/>
</dbReference>
<evidence type="ECO:0000256" key="2">
    <source>
        <dbReference type="ARBA" id="ARBA00022723"/>
    </source>
</evidence>
<evidence type="ECO:0000256" key="4">
    <source>
        <dbReference type="ARBA" id="ARBA00022763"/>
    </source>
</evidence>
<feature type="active site" description="For nuclease activity" evidence="15">
    <location>
        <position position="1109"/>
    </location>
</feature>
<organism evidence="19 20">
    <name type="scientific">Vulcaniibacterium tengchongense</name>
    <dbReference type="NCBI Taxonomy" id="1273429"/>
    <lineage>
        <taxon>Bacteria</taxon>
        <taxon>Pseudomonadati</taxon>
        <taxon>Pseudomonadota</taxon>
        <taxon>Gammaproteobacteria</taxon>
        <taxon>Lysobacterales</taxon>
        <taxon>Lysobacteraceae</taxon>
        <taxon>Vulcaniibacterium</taxon>
    </lineage>
</organism>
<dbReference type="PANTHER" id="PTHR11070:SF23">
    <property type="entry name" value="RECBCD ENZYME SUBUNIT RECB"/>
    <property type="match status" value="1"/>
</dbReference>
<protein>
    <recommendedName>
        <fullName evidence="15">RecBCD enzyme subunit RecB</fullName>
        <ecNumber evidence="15">3.1.11.5</ecNumber>
        <ecNumber evidence="15">5.6.2.4</ecNumber>
    </recommendedName>
    <alternativeName>
        <fullName evidence="15">DNA 3'-5' helicase subunit RecB</fullName>
    </alternativeName>
    <alternativeName>
        <fullName evidence="15">Exonuclease V subunit RecB</fullName>
        <shortName evidence="15">ExoV subunit RecB</shortName>
    </alternativeName>
    <alternativeName>
        <fullName evidence="15">Helicase/nuclease RecBCD subunit RecB</fullName>
    </alternativeName>
</protein>
<feature type="binding site" evidence="15">
    <location>
        <position position="1096"/>
    </location>
    <ligand>
        <name>Mg(2+)</name>
        <dbReference type="ChEBI" id="CHEBI:18420"/>
    </ligand>
</feature>
<dbReference type="Pfam" id="PF13361">
    <property type="entry name" value="UvrD_C"/>
    <property type="match status" value="1"/>
</dbReference>
<comment type="function">
    <text evidence="15">A helicase/nuclease that prepares dsDNA breaks (DSB) for recombinational DNA repair. Binds to DSBs and unwinds DNA via a highly rapid and processive ATP-dependent bidirectional helicase activity. Unwinds dsDNA until it encounters a Chi (crossover hotspot instigator) sequence from the 3' direction. Cuts ssDNA a few nucleotides 3' to the Chi site. The properties and activities of the enzyme are changed at Chi. The Chi-altered holoenzyme produces a long 3'-ssDNA overhang and facilitates RecA-binding to the ssDNA for homologous DNA recombination and repair. Holoenzyme degrades any linearized DNA that is unable to undergo homologous recombination. In the holoenzyme this subunit contributes ATPase, 3'-5' helicase, exonuclease activity and loads RecA onto ssDNA.</text>
</comment>
<dbReference type="Proteomes" id="UP000269708">
    <property type="component" value="Unassembled WGS sequence"/>
</dbReference>
<feature type="binding site" evidence="16">
    <location>
        <begin position="18"/>
        <end position="25"/>
    </location>
    <ligand>
        <name>ATP</name>
        <dbReference type="ChEBI" id="CHEBI:30616"/>
    </ligand>
</feature>
<evidence type="ECO:0000259" key="18">
    <source>
        <dbReference type="PROSITE" id="PS51217"/>
    </source>
</evidence>
<dbReference type="AlphaFoldDB" id="A0A3N4W4L4"/>
<dbReference type="GO" id="GO:0043138">
    <property type="term" value="F:3'-5' DNA helicase activity"/>
    <property type="evidence" value="ECO:0007669"/>
    <property type="project" value="UniProtKB-UniRule"/>
</dbReference>
<feature type="region of interest" description="Nuclease activity, interacts with RecD and RecA" evidence="15">
    <location>
        <begin position="915"/>
        <end position="1205"/>
    </location>
</feature>
<comment type="subunit">
    <text evidence="15">Heterotrimer of RecB, RecC and RecD. All subunits contribute to DNA-binding. Interacts with RecA.</text>
</comment>
<dbReference type="Gene3D" id="1.10.3170.10">
    <property type="entry name" value="Recbcd, chain B, domain 2"/>
    <property type="match status" value="1"/>
</dbReference>
<evidence type="ECO:0000256" key="8">
    <source>
        <dbReference type="ARBA" id="ARBA00022840"/>
    </source>
</evidence>
<evidence type="ECO:0000256" key="5">
    <source>
        <dbReference type="ARBA" id="ARBA00022801"/>
    </source>
</evidence>
<dbReference type="EMBL" id="RKQN01000002">
    <property type="protein sequence ID" value="RPE80174.1"/>
    <property type="molecule type" value="Genomic_DNA"/>
</dbReference>
<dbReference type="HAMAP" id="MF_01485">
    <property type="entry name" value="RecB"/>
    <property type="match status" value="1"/>
</dbReference>
<evidence type="ECO:0000313" key="19">
    <source>
        <dbReference type="EMBL" id="RPE80174.1"/>
    </source>
</evidence>
<evidence type="ECO:0000256" key="11">
    <source>
        <dbReference type="ARBA" id="ARBA00023204"/>
    </source>
</evidence>
<gene>
    <name evidence="15" type="primary">recB</name>
    <name evidence="19" type="ORF">EDC50_2006</name>
</gene>
<dbReference type="GO" id="GO:0005524">
    <property type="term" value="F:ATP binding"/>
    <property type="evidence" value="ECO:0007669"/>
    <property type="project" value="UniProtKB-UniRule"/>
</dbReference>
<keyword evidence="3 15" id="KW-0547">Nucleotide-binding</keyword>
<feature type="domain" description="UvrD-like helicase ATP-binding" evidence="17">
    <location>
        <begin position="1"/>
        <end position="457"/>
    </location>
</feature>
<dbReference type="InterPro" id="IPR011604">
    <property type="entry name" value="PDDEXK-like_dom_sf"/>
</dbReference>